<dbReference type="CDD" id="cd06587">
    <property type="entry name" value="VOC"/>
    <property type="match status" value="1"/>
</dbReference>
<dbReference type="KEGG" id="add:HUW48_23645"/>
<dbReference type="PROSITE" id="PS51819">
    <property type="entry name" value="VOC"/>
    <property type="match status" value="1"/>
</dbReference>
<sequence length="136" mass="15280">MFSFSQVRIARPTNQLPKVIQFYTEGLGLEKLSSFTNHAGYDGVMLGLPDKQYHLEFTQHVAGSPCPAPTKDNLLVFYIPDQAVLDAAATRMQNLGYFPIPPENPYWNSKGLTFEDPDGWRVVLFAGTWGEEIKRG</sequence>
<dbReference type="Pfam" id="PF22658">
    <property type="entry name" value="YycE-like_N"/>
    <property type="match status" value="1"/>
</dbReference>
<dbReference type="InterPro" id="IPR058998">
    <property type="entry name" value="YycE-like_N"/>
</dbReference>
<gene>
    <name evidence="2" type="ORF">HUW48_23645</name>
</gene>
<proteinExistence type="predicted"/>
<dbReference type="EMBL" id="CP055153">
    <property type="protein sequence ID" value="QMU30839.1"/>
    <property type="molecule type" value="Genomic_DNA"/>
</dbReference>
<accession>A0A7L7LEM0</accession>
<feature type="domain" description="VOC" evidence="1">
    <location>
        <begin position="3"/>
        <end position="127"/>
    </location>
</feature>
<dbReference type="AlphaFoldDB" id="A0A7L7LEM0"/>
<organism evidence="2 3">
    <name type="scientific">Adhaeribacter radiodurans</name>
    <dbReference type="NCBI Taxonomy" id="2745197"/>
    <lineage>
        <taxon>Bacteria</taxon>
        <taxon>Pseudomonadati</taxon>
        <taxon>Bacteroidota</taxon>
        <taxon>Cytophagia</taxon>
        <taxon>Cytophagales</taxon>
        <taxon>Hymenobacteraceae</taxon>
        <taxon>Adhaeribacter</taxon>
    </lineage>
</organism>
<dbReference type="Pfam" id="PF22659">
    <property type="entry name" value="YycE-like_C"/>
    <property type="match status" value="1"/>
</dbReference>
<dbReference type="SUPFAM" id="SSF54593">
    <property type="entry name" value="Glyoxalase/Bleomycin resistance protein/Dihydroxybiphenyl dioxygenase"/>
    <property type="match status" value="1"/>
</dbReference>
<keyword evidence="3" id="KW-1185">Reference proteome</keyword>
<dbReference type="RefSeq" id="WP_182413281.1">
    <property type="nucleotide sequence ID" value="NZ_CP055153.1"/>
</dbReference>
<evidence type="ECO:0000313" key="2">
    <source>
        <dbReference type="EMBL" id="QMU30839.1"/>
    </source>
</evidence>
<dbReference type="InterPro" id="IPR029068">
    <property type="entry name" value="Glyas_Bleomycin-R_OHBP_Dase"/>
</dbReference>
<evidence type="ECO:0000259" key="1">
    <source>
        <dbReference type="PROSITE" id="PS51819"/>
    </source>
</evidence>
<dbReference type="Proteomes" id="UP000514509">
    <property type="component" value="Chromosome"/>
</dbReference>
<dbReference type="Gene3D" id="3.10.180.10">
    <property type="entry name" value="2,3-Dihydroxybiphenyl 1,2-Dioxygenase, domain 1"/>
    <property type="match status" value="1"/>
</dbReference>
<dbReference type="InterPro" id="IPR037523">
    <property type="entry name" value="VOC_core"/>
</dbReference>
<protein>
    <submittedName>
        <fullName evidence="2">VOC family protein</fullName>
    </submittedName>
</protein>
<name>A0A7L7LEM0_9BACT</name>
<dbReference type="InterPro" id="IPR058997">
    <property type="entry name" value="YycE-like_C"/>
</dbReference>
<evidence type="ECO:0000313" key="3">
    <source>
        <dbReference type="Proteomes" id="UP000514509"/>
    </source>
</evidence>
<reference evidence="2 3" key="1">
    <citation type="submission" date="2020-08" db="EMBL/GenBank/DDBJ databases">
        <title>Adhaeribacter dokdonensis sp. nov., isolated from the rhizosphere of Elymus tsukushiensis, a plant native to the Dokdo Islands, Republic of Korea.</title>
        <authorList>
            <person name="Ghim S.Y."/>
        </authorList>
    </citation>
    <scope>NUCLEOTIDE SEQUENCE [LARGE SCALE GENOMIC DNA]</scope>
    <source>
        <strain evidence="2 3">KUDC8001</strain>
    </source>
</reference>